<gene>
    <name evidence="1" type="ORF">1_184</name>
</gene>
<proteinExistence type="predicted"/>
<sequence length="131" mass="15671">MNLISSLLETEPERFIKLITTAKKNLVQDAIDHCITYRNYFSPILIQLLLLVGDKNDYWKGKKSYFGDNIDISNEKGIEIFDLLMNFNHDFEYKDYYGDTFKDKIYLYEKGEHIRKNNLEFINHVKRELGY</sequence>
<name>A0A5B8HV06_9VIRU</name>
<evidence type="ECO:0000313" key="1">
    <source>
        <dbReference type="EMBL" id="QDY51799.1"/>
    </source>
</evidence>
<accession>A0A5B8HV06</accession>
<protein>
    <submittedName>
        <fullName evidence="1">Uncharacterized protein</fullName>
    </submittedName>
</protein>
<organism evidence="1">
    <name type="scientific">Mimiviridae sp. ChoanoV1</name>
    <dbReference type="NCBI Taxonomy" id="2596887"/>
    <lineage>
        <taxon>Viruses</taxon>
        <taxon>Varidnaviria</taxon>
        <taxon>Bamfordvirae</taxon>
        <taxon>Nucleocytoviricota</taxon>
        <taxon>Megaviricetes</taxon>
        <taxon>Imitervirales</taxon>
        <taxon>Schizomimiviridae</taxon>
    </lineage>
</organism>
<dbReference type="EMBL" id="MK250085">
    <property type="protein sequence ID" value="QDY51799.1"/>
    <property type="molecule type" value="Genomic_DNA"/>
</dbReference>
<reference evidence="1" key="1">
    <citation type="submission" date="2018-11" db="EMBL/GenBank/DDBJ databases">
        <title>A distinct lineage of giant viruses engineers rhodopsin photosystems in predatory marine eukaryotes.</title>
        <authorList>
            <person name="Needham D.M."/>
            <person name="Yoshizawa S."/>
            <person name="Hosaka T."/>
            <person name="Poirier C."/>
            <person name="Choi C.-J."/>
            <person name="Hehenberger E."/>
            <person name="Irwin N.A.T."/>
            <person name="Wilken S."/>
            <person name="Yung C.-M."/>
            <person name="Bachy C."/>
            <person name="Kurihara R."/>
            <person name="Nakajima Y."/>
            <person name="Kojima K."/>
            <person name="Kimura-Someya T."/>
            <person name="Leonard G."/>
            <person name="Malmstrom R.R."/>
            <person name="Mende D."/>
            <person name="Olson D.K."/>
            <person name="Sudo Y."/>
            <person name="Sudek S."/>
            <person name="Richards T.A."/>
            <person name="DeLong E.F."/>
            <person name="Keeling P.J."/>
            <person name="Santoro A.E."/>
            <person name="Shirouzu M."/>
            <person name="Iwasaki W."/>
            <person name="Worden A.Z."/>
        </authorList>
    </citation>
    <scope>NUCLEOTIDE SEQUENCE</scope>
</reference>